<name>A0A0J7J0I2_9FLAO</name>
<dbReference type="PATRIC" id="fig|1304281.5.peg.1304"/>
<reference evidence="1 2" key="1">
    <citation type="journal article" date="2004" name="Int. J. Syst. Evol. Microbiol.">
        <title>Kaistella koreensis gen. nov., sp. nov., a novel member of the Chryseobacterium-Bergeyella-Riemerella branch.</title>
        <authorList>
            <person name="Kim M.K."/>
            <person name="Im W.T."/>
            <person name="Shin Y.K."/>
            <person name="Lim J.H."/>
            <person name="Kim S.H."/>
            <person name="Lee B.C."/>
            <person name="Park M.Y."/>
            <person name="Lee K.Y."/>
            <person name="Lee S.T."/>
        </authorList>
    </citation>
    <scope>NUCLEOTIDE SEQUENCE [LARGE SCALE GENOMIC DNA]</scope>
    <source>
        <strain evidence="1 2">CCUG 49689</strain>
    </source>
</reference>
<proteinExistence type="predicted"/>
<keyword evidence="2" id="KW-1185">Reference proteome</keyword>
<accession>A0A0J7J0I2</accession>
<dbReference type="AlphaFoldDB" id="A0A0J7J0I2"/>
<evidence type="ECO:0000313" key="2">
    <source>
        <dbReference type="Proteomes" id="UP000035900"/>
    </source>
</evidence>
<organism evidence="1 2">
    <name type="scientific">Chryseobacterium koreense CCUG 49689</name>
    <dbReference type="NCBI Taxonomy" id="1304281"/>
    <lineage>
        <taxon>Bacteria</taxon>
        <taxon>Pseudomonadati</taxon>
        <taxon>Bacteroidota</taxon>
        <taxon>Flavobacteriia</taxon>
        <taxon>Flavobacteriales</taxon>
        <taxon>Weeksellaceae</taxon>
        <taxon>Chryseobacterium group</taxon>
        <taxon>Chryseobacterium</taxon>
    </lineage>
</organism>
<protein>
    <submittedName>
        <fullName evidence="1">Uncharacterized protein</fullName>
    </submittedName>
</protein>
<sequence>MIYFSKVTNIDFFWLGGNCALHDFWQRSAGILRKEGWFSIVQDVFGNMRNPGQAIVTEILFVFWHGELLGKNKKIAVDSAVPKIFGLDVAWRNFSGWPQKKFHEEDDRV</sequence>
<comment type="caution">
    <text evidence="1">The sequence shown here is derived from an EMBL/GenBank/DDBJ whole genome shotgun (WGS) entry which is preliminary data.</text>
</comment>
<evidence type="ECO:0000313" key="1">
    <source>
        <dbReference type="EMBL" id="KMQ71777.1"/>
    </source>
</evidence>
<dbReference type="Proteomes" id="UP000035900">
    <property type="component" value="Unassembled WGS sequence"/>
</dbReference>
<gene>
    <name evidence="1" type="ORF">ACM44_06085</name>
</gene>
<dbReference type="EMBL" id="LFNG01000006">
    <property type="protein sequence ID" value="KMQ71777.1"/>
    <property type="molecule type" value="Genomic_DNA"/>
</dbReference>